<keyword evidence="3 9" id="KW-0963">Cytoplasm</keyword>
<dbReference type="CDD" id="cd06445">
    <property type="entry name" value="ATase"/>
    <property type="match status" value="1"/>
</dbReference>
<dbReference type="NCBIfam" id="TIGR00589">
    <property type="entry name" value="ogt"/>
    <property type="match status" value="1"/>
</dbReference>
<keyword evidence="7 9" id="KW-0234">DNA repair</keyword>
<evidence type="ECO:0000256" key="3">
    <source>
        <dbReference type="ARBA" id="ARBA00022490"/>
    </source>
</evidence>
<evidence type="ECO:0000259" key="11">
    <source>
        <dbReference type="Pfam" id="PF02870"/>
    </source>
</evidence>
<dbReference type="FunFam" id="1.10.10.10:FF:000214">
    <property type="entry name" value="Methylated-DNA--protein-cysteine methyltransferase"/>
    <property type="match status" value="1"/>
</dbReference>
<name>A0A6N9Q1J3_9BACL</name>
<comment type="catalytic activity">
    <reaction evidence="8 9">
        <text>a 6-O-methyl-2'-deoxyguanosine in DNA + L-cysteinyl-[protein] = S-methyl-L-cysteinyl-[protein] + a 2'-deoxyguanosine in DNA</text>
        <dbReference type="Rhea" id="RHEA:24000"/>
        <dbReference type="Rhea" id="RHEA-COMP:10131"/>
        <dbReference type="Rhea" id="RHEA-COMP:10132"/>
        <dbReference type="Rhea" id="RHEA-COMP:11367"/>
        <dbReference type="Rhea" id="RHEA-COMP:11368"/>
        <dbReference type="ChEBI" id="CHEBI:29950"/>
        <dbReference type="ChEBI" id="CHEBI:82612"/>
        <dbReference type="ChEBI" id="CHEBI:85445"/>
        <dbReference type="ChEBI" id="CHEBI:85448"/>
        <dbReference type="EC" id="2.1.1.63"/>
    </reaction>
</comment>
<dbReference type="OrthoDB" id="9802228at2"/>
<evidence type="ECO:0000256" key="8">
    <source>
        <dbReference type="ARBA" id="ARBA00049348"/>
    </source>
</evidence>
<comment type="miscellaneous">
    <text evidence="9">This enzyme catalyzes only one turnover and therefore is not strictly catalytic. According to one definition, an enzyme is a biocatalyst that acts repeatedly and over many reaction cycles.</text>
</comment>
<sequence>MTREYIQYYSSPVGLIQCKSDDHQLIEVNFVEEENEHTSLKIPSVLKETLKQLDEYFAGTRTKFDVKLQLNGTEFQNTVWKELTNIPYGEAVSYKSVGERIGNKKAVRAIGNANNKNKIVIIVPCHRVMGSNGKLVGYGGGLWRKEWLLNHENIAFH</sequence>
<evidence type="ECO:0000256" key="9">
    <source>
        <dbReference type="HAMAP-Rule" id="MF_00772"/>
    </source>
</evidence>
<proteinExistence type="inferred from homology"/>
<dbReference type="EMBL" id="SIJB01000001">
    <property type="protein sequence ID" value="NBI27478.1"/>
    <property type="molecule type" value="Genomic_DNA"/>
</dbReference>
<dbReference type="InterPro" id="IPR001497">
    <property type="entry name" value="MethylDNA_cys_MeTrfase_AS"/>
</dbReference>
<dbReference type="Pfam" id="PF01035">
    <property type="entry name" value="DNA_binding_1"/>
    <property type="match status" value="1"/>
</dbReference>
<protein>
    <recommendedName>
        <fullName evidence="9">Methylated-DNA--protein-cysteine methyltransferase</fullName>
        <ecNumber evidence="9">2.1.1.63</ecNumber>
    </recommendedName>
    <alternativeName>
        <fullName evidence="9">6-O-methylguanine-DNA methyltransferase</fullName>
        <shortName evidence="9">MGMT</shortName>
    </alternativeName>
    <alternativeName>
        <fullName evidence="9">O-6-methylguanine-DNA-alkyltransferase</fullName>
    </alternativeName>
</protein>
<dbReference type="EC" id="2.1.1.63" evidence="9"/>
<feature type="active site" description="Nucleophile; methyl group acceptor" evidence="9">
    <location>
        <position position="125"/>
    </location>
</feature>
<evidence type="ECO:0000256" key="4">
    <source>
        <dbReference type="ARBA" id="ARBA00022603"/>
    </source>
</evidence>
<dbReference type="InterPro" id="IPR008332">
    <property type="entry name" value="MethylG_MeTrfase_N"/>
</dbReference>
<dbReference type="Gene3D" id="3.30.160.70">
    <property type="entry name" value="Methylated DNA-protein cysteine methyltransferase domain"/>
    <property type="match status" value="1"/>
</dbReference>
<organism evidence="12 13">
    <name type="scientific">Chengkuizengella marina</name>
    <dbReference type="NCBI Taxonomy" id="2507566"/>
    <lineage>
        <taxon>Bacteria</taxon>
        <taxon>Bacillati</taxon>
        <taxon>Bacillota</taxon>
        <taxon>Bacilli</taxon>
        <taxon>Bacillales</taxon>
        <taxon>Paenibacillaceae</taxon>
        <taxon>Chengkuizengella</taxon>
    </lineage>
</organism>
<dbReference type="GO" id="GO:0003908">
    <property type="term" value="F:methylated-DNA-[protein]-cysteine S-methyltransferase activity"/>
    <property type="evidence" value="ECO:0007669"/>
    <property type="project" value="UniProtKB-UniRule"/>
</dbReference>
<feature type="domain" description="Methylated-DNA-[protein]-cysteine S-methyltransferase DNA binding" evidence="10">
    <location>
        <begin position="74"/>
        <end position="153"/>
    </location>
</feature>
<evidence type="ECO:0000313" key="13">
    <source>
        <dbReference type="Proteomes" id="UP000448943"/>
    </source>
</evidence>
<gene>
    <name evidence="12" type="ORF">ERL59_00650</name>
</gene>
<keyword evidence="6 9" id="KW-0227">DNA damage</keyword>
<dbReference type="GO" id="GO:0005737">
    <property type="term" value="C:cytoplasm"/>
    <property type="evidence" value="ECO:0007669"/>
    <property type="project" value="UniProtKB-SubCell"/>
</dbReference>
<reference evidence="12 13" key="1">
    <citation type="submission" date="2019-01" db="EMBL/GenBank/DDBJ databases">
        <title>Chengkuizengella sp. nov., isolated from deep-sea sediment of East Pacific Ocean.</title>
        <authorList>
            <person name="Yang J."/>
            <person name="Lai Q."/>
            <person name="Shao Z."/>
        </authorList>
    </citation>
    <scope>NUCLEOTIDE SEQUENCE [LARGE SCALE GENOMIC DNA]</scope>
    <source>
        <strain evidence="12 13">YPA3-1-1</strain>
    </source>
</reference>
<dbReference type="AlphaFoldDB" id="A0A6N9Q1J3"/>
<evidence type="ECO:0000259" key="10">
    <source>
        <dbReference type="Pfam" id="PF01035"/>
    </source>
</evidence>
<comment type="similarity">
    <text evidence="2 9">Belongs to the MGMT family.</text>
</comment>
<evidence type="ECO:0000256" key="1">
    <source>
        <dbReference type="ARBA" id="ARBA00001286"/>
    </source>
</evidence>
<dbReference type="PANTHER" id="PTHR10815">
    <property type="entry name" value="METHYLATED-DNA--PROTEIN-CYSTEINE METHYLTRANSFERASE"/>
    <property type="match status" value="1"/>
</dbReference>
<comment type="subcellular location">
    <subcellularLocation>
        <location evidence="9">Cytoplasm</location>
    </subcellularLocation>
</comment>
<dbReference type="RefSeq" id="WP_160643442.1">
    <property type="nucleotide sequence ID" value="NZ_SIJB01000001.1"/>
</dbReference>
<dbReference type="PROSITE" id="PS00374">
    <property type="entry name" value="MGMT"/>
    <property type="match status" value="1"/>
</dbReference>
<keyword evidence="4 9" id="KW-0489">Methyltransferase</keyword>
<dbReference type="SUPFAM" id="SSF46767">
    <property type="entry name" value="Methylated DNA-protein cysteine methyltransferase, C-terminal domain"/>
    <property type="match status" value="1"/>
</dbReference>
<feature type="domain" description="Methylguanine DNA methyltransferase ribonuclease-like" evidence="11">
    <location>
        <begin position="5"/>
        <end position="69"/>
    </location>
</feature>
<evidence type="ECO:0000256" key="7">
    <source>
        <dbReference type="ARBA" id="ARBA00023204"/>
    </source>
</evidence>
<dbReference type="Pfam" id="PF02870">
    <property type="entry name" value="Methyltransf_1N"/>
    <property type="match status" value="1"/>
</dbReference>
<comment type="caution">
    <text evidence="12">The sequence shown here is derived from an EMBL/GenBank/DDBJ whole genome shotgun (WGS) entry which is preliminary data.</text>
</comment>
<dbReference type="PANTHER" id="PTHR10815:SF13">
    <property type="entry name" value="METHYLATED-DNA--PROTEIN-CYSTEINE METHYLTRANSFERASE"/>
    <property type="match status" value="1"/>
</dbReference>
<dbReference type="InterPro" id="IPR023546">
    <property type="entry name" value="MGMT"/>
</dbReference>
<dbReference type="GO" id="GO:0006307">
    <property type="term" value="P:DNA alkylation repair"/>
    <property type="evidence" value="ECO:0007669"/>
    <property type="project" value="UniProtKB-UniRule"/>
</dbReference>
<dbReference type="Gene3D" id="1.10.10.10">
    <property type="entry name" value="Winged helix-like DNA-binding domain superfamily/Winged helix DNA-binding domain"/>
    <property type="match status" value="1"/>
</dbReference>
<dbReference type="InterPro" id="IPR014048">
    <property type="entry name" value="MethylDNA_cys_MeTrfase_DNA-bd"/>
</dbReference>
<dbReference type="HAMAP" id="MF_00772">
    <property type="entry name" value="OGT"/>
    <property type="match status" value="1"/>
</dbReference>
<keyword evidence="13" id="KW-1185">Reference proteome</keyword>
<comment type="function">
    <text evidence="9">Involved in the cellular defense against the biological effects of O6-methylguanine (O6-MeG) and O4-methylthymine (O4-MeT) in DNA. Repairs the methylated nucleobase in DNA by stoichiometrically transferring the methyl group to a cysteine residue in the enzyme. This is a suicide reaction: the enzyme is irreversibly inactivated.</text>
</comment>
<dbReference type="InterPro" id="IPR036388">
    <property type="entry name" value="WH-like_DNA-bd_sf"/>
</dbReference>
<dbReference type="InterPro" id="IPR036631">
    <property type="entry name" value="MGMT_N_sf"/>
</dbReference>
<comment type="catalytic activity">
    <reaction evidence="1 9">
        <text>a 4-O-methyl-thymidine in DNA + L-cysteinyl-[protein] = a thymidine in DNA + S-methyl-L-cysteinyl-[protein]</text>
        <dbReference type="Rhea" id="RHEA:53428"/>
        <dbReference type="Rhea" id="RHEA-COMP:10131"/>
        <dbReference type="Rhea" id="RHEA-COMP:10132"/>
        <dbReference type="Rhea" id="RHEA-COMP:13555"/>
        <dbReference type="Rhea" id="RHEA-COMP:13556"/>
        <dbReference type="ChEBI" id="CHEBI:29950"/>
        <dbReference type="ChEBI" id="CHEBI:82612"/>
        <dbReference type="ChEBI" id="CHEBI:137386"/>
        <dbReference type="ChEBI" id="CHEBI:137387"/>
        <dbReference type="EC" id="2.1.1.63"/>
    </reaction>
</comment>
<dbReference type="GO" id="GO:0032259">
    <property type="term" value="P:methylation"/>
    <property type="evidence" value="ECO:0007669"/>
    <property type="project" value="UniProtKB-KW"/>
</dbReference>
<evidence type="ECO:0000256" key="6">
    <source>
        <dbReference type="ARBA" id="ARBA00022763"/>
    </source>
</evidence>
<dbReference type="Proteomes" id="UP000448943">
    <property type="component" value="Unassembled WGS sequence"/>
</dbReference>
<keyword evidence="5 9" id="KW-0808">Transferase</keyword>
<dbReference type="InterPro" id="IPR036217">
    <property type="entry name" value="MethylDNA_cys_MeTrfase_DNAb"/>
</dbReference>
<evidence type="ECO:0000313" key="12">
    <source>
        <dbReference type="EMBL" id="NBI27478.1"/>
    </source>
</evidence>
<evidence type="ECO:0000256" key="2">
    <source>
        <dbReference type="ARBA" id="ARBA00008711"/>
    </source>
</evidence>
<accession>A0A6N9Q1J3</accession>
<evidence type="ECO:0000256" key="5">
    <source>
        <dbReference type="ARBA" id="ARBA00022679"/>
    </source>
</evidence>
<dbReference type="SUPFAM" id="SSF53155">
    <property type="entry name" value="Methylated DNA-protein cysteine methyltransferase domain"/>
    <property type="match status" value="1"/>
</dbReference>